<sequence length="39" mass="4669">MLKSIMIMWNLLCTSTIIILKNRMMVVLEIVLQSIWLLY</sequence>
<dbReference type="AlphaFoldDB" id="A0A0R3PFJ1"/>
<evidence type="ECO:0000313" key="1">
    <source>
        <dbReference type="EMBL" id="VDM54541.1"/>
    </source>
</evidence>
<dbReference type="EMBL" id="UYYA01000725">
    <property type="protein sequence ID" value="VDM54541.1"/>
    <property type="molecule type" value="Genomic_DNA"/>
</dbReference>
<protein>
    <submittedName>
        <fullName evidence="1 3">Uncharacterized protein</fullName>
    </submittedName>
</protein>
<dbReference type="WBParaSite" id="ACOC_0000295501-mRNA-1">
    <property type="protein sequence ID" value="ACOC_0000295501-mRNA-1"/>
    <property type="gene ID" value="ACOC_0000295501"/>
</dbReference>
<reference evidence="1 2" key="2">
    <citation type="submission" date="2018-11" db="EMBL/GenBank/DDBJ databases">
        <authorList>
            <consortium name="Pathogen Informatics"/>
        </authorList>
    </citation>
    <scope>NUCLEOTIDE SEQUENCE [LARGE SCALE GENOMIC DNA]</scope>
    <source>
        <strain evidence="1 2">Costa Rica</strain>
    </source>
</reference>
<reference evidence="3" key="1">
    <citation type="submission" date="2017-02" db="UniProtKB">
        <authorList>
            <consortium name="WormBaseParasite"/>
        </authorList>
    </citation>
    <scope>IDENTIFICATION</scope>
</reference>
<accession>A0A0R3PFJ1</accession>
<proteinExistence type="predicted"/>
<organism evidence="3">
    <name type="scientific">Angiostrongylus costaricensis</name>
    <name type="common">Nematode worm</name>
    <dbReference type="NCBI Taxonomy" id="334426"/>
    <lineage>
        <taxon>Eukaryota</taxon>
        <taxon>Metazoa</taxon>
        <taxon>Ecdysozoa</taxon>
        <taxon>Nematoda</taxon>
        <taxon>Chromadorea</taxon>
        <taxon>Rhabditida</taxon>
        <taxon>Rhabditina</taxon>
        <taxon>Rhabditomorpha</taxon>
        <taxon>Strongyloidea</taxon>
        <taxon>Metastrongylidae</taxon>
        <taxon>Angiostrongylus</taxon>
    </lineage>
</organism>
<keyword evidence="2" id="KW-1185">Reference proteome</keyword>
<dbReference type="Proteomes" id="UP000267027">
    <property type="component" value="Unassembled WGS sequence"/>
</dbReference>
<evidence type="ECO:0000313" key="2">
    <source>
        <dbReference type="Proteomes" id="UP000267027"/>
    </source>
</evidence>
<name>A0A0R3PFJ1_ANGCS</name>
<evidence type="ECO:0000313" key="3">
    <source>
        <dbReference type="WBParaSite" id="ACOC_0000295501-mRNA-1"/>
    </source>
</evidence>
<gene>
    <name evidence="1" type="ORF">ACOC_LOCUS2956</name>
</gene>